<reference evidence="5 6" key="1">
    <citation type="submission" date="2019-12" db="EMBL/GenBank/DDBJ databases">
        <title>Whole genome sequences of Lactococcus raffinolactis strains isolated from sewage.</title>
        <authorList>
            <person name="Ybazeta G."/>
            <person name="Ross M."/>
            <person name="Brabant-Kirwan D."/>
            <person name="Saleh M."/>
            <person name="Dillon J.A."/>
            <person name="Splinter K."/>
            <person name="Nokhbeh R."/>
        </authorList>
    </citation>
    <scope>NUCLEOTIDE SEQUENCE [LARGE SCALE GENOMIC DNA]</scope>
    <source>
        <strain evidence="5 6">Lr_19_5</strain>
    </source>
</reference>
<sequence length="193" mass="22135">MPDDWQLSNLTGIANYLNGLAMQKHRPQSNEQGLPVLKIKELRQGFTDSTSDLCSSNIRRDYIIHDGDVIFSWSGSLLVDFWTGGDCGLNQHLFKVSSETYDKWFYYAWTKHHLDRFVKMAADRATTMGHIKRDALEKAEVLIPSNKDYQEIGNKLKPIYDQIINNRVESRKLVALRDTLLPKLMSGEISVTD</sequence>
<dbReference type="InterPro" id="IPR000055">
    <property type="entry name" value="Restrct_endonuc_typeI_TRD"/>
</dbReference>
<evidence type="ECO:0000313" key="5">
    <source>
        <dbReference type="EMBL" id="QIW54557.1"/>
    </source>
</evidence>
<evidence type="ECO:0000259" key="4">
    <source>
        <dbReference type="Pfam" id="PF01420"/>
    </source>
</evidence>
<dbReference type="GO" id="GO:0004519">
    <property type="term" value="F:endonuclease activity"/>
    <property type="evidence" value="ECO:0007669"/>
    <property type="project" value="UniProtKB-KW"/>
</dbReference>
<evidence type="ECO:0000256" key="1">
    <source>
        <dbReference type="ARBA" id="ARBA00010923"/>
    </source>
</evidence>
<keyword evidence="5" id="KW-0378">Hydrolase</keyword>
<dbReference type="EMBL" id="CP047616">
    <property type="protein sequence ID" value="QIW54557.1"/>
    <property type="molecule type" value="Genomic_DNA"/>
</dbReference>
<keyword evidence="5" id="KW-0255">Endonuclease</keyword>
<gene>
    <name evidence="5" type="ORF">GU336_10660</name>
</gene>
<protein>
    <submittedName>
        <fullName evidence="5">Restriction endonuclease subunit S</fullName>
    </submittedName>
</protein>
<comment type="similarity">
    <text evidence="1">Belongs to the type-I restriction system S methylase family.</text>
</comment>
<dbReference type="GO" id="GO:0009307">
    <property type="term" value="P:DNA restriction-modification system"/>
    <property type="evidence" value="ECO:0007669"/>
    <property type="project" value="UniProtKB-KW"/>
</dbReference>
<evidence type="ECO:0000256" key="2">
    <source>
        <dbReference type="ARBA" id="ARBA00022747"/>
    </source>
</evidence>
<dbReference type="Proteomes" id="UP000501945">
    <property type="component" value="Chromosome"/>
</dbReference>
<dbReference type="PANTHER" id="PTHR30408:SF13">
    <property type="entry name" value="TYPE I RESTRICTION ENZYME HINDI SPECIFICITY SUBUNIT"/>
    <property type="match status" value="1"/>
</dbReference>
<keyword evidence="2" id="KW-0680">Restriction system</keyword>
<dbReference type="Pfam" id="PF01420">
    <property type="entry name" value="Methylase_S"/>
    <property type="match status" value="1"/>
</dbReference>
<keyword evidence="3" id="KW-0238">DNA-binding</keyword>
<organism evidence="5 6">
    <name type="scientific">Pseudolactococcus raffinolactis</name>
    <dbReference type="NCBI Taxonomy" id="1366"/>
    <lineage>
        <taxon>Bacteria</taxon>
        <taxon>Bacillati</taxon>
        <taxon>Bacillota</taxon>
        <taxon>Bacilli</taxon>
        <taxon>Lactobacillales</taxon>
        <taxon>Streptococcaceae</taxon>
        <taxon>Pseudolactococcus</taxon>
    </lineage>
</organism>
<keyword evidence="5" id="KW-0540">Nuclease</keyword>
<name>A0A6H0UI76_9LACT</name>
<dbReference type="Gene3D" id="3.90.220.20">
    <property type="entry name" value="DNA methylase specificity domains"/>
    <property type="match status" value="1"/>
</dbReference>
<accession>A0A6H0UI76</accession>
<evidence type="ECO:0000256" key="3">
    <source>
        <dbReference type="ARBA" id="ARBA00023125"/>
    </source>
</evidence>
<dbReference type="SUPFAM" id="SSF116734">
    <property type="entry name" value="DNA methylase specificity domain"/>
    <property type="match status" value="1"/>
</dbReference>
<dbReference type="InterPro" id="IPR044946">
    <property type="entry name" value="Restrct_endonuc_typeI_TRD_sf"/>
</dbReference>
<dbReference type="REBASE" id="394700">
    <property type="entry name" value="S2.Lra195ORF10670P"/>
</dbReference>
<evidence type="ECO:0000313" key="6">
    <source>
        <dbReference type="Proteomes" id="UP000501945"/>
    </source>
</evidence>
<feature type="domain" description="Type I restriction modification DNA specificity" evidence="4">
    <location>
        <begin position="2"/>
        <end position="166"/>
    </location>
</feature>
<dbReference type="InterPro" id="IPR052021">
    <property type="entry name" value="Type-I_RS_S_subunit"/>
</dbReference>
<proteinExistence type="inferred from homology"/>
<dbReference type="GO" id="GO:0003677">
    <property type="term" value="F:DNA binding"/>
    <property type="evidence" value="ECO:0007669"/>
    <property type="project" value="UniProtKB-KW"/>
</dbReference>
<dbReference type="RefSeq" id="WP_167839044.1">
    <property type="nucleotide sequence ID" value="NZ_CP047616.1"/>
</dbReference>
<dbReference type="AlphaFoldDB" id="A0A6H0UI76"/>
<dbReference type="PANTHER" id="PTHR30408">
    <property type="entry name" value="TYPE-1 RESTRICTION ENZYME ECOKI SPECIFICITY PROTEIN"/>
    <property type="match status" value="1"/>
</dbReference>